<evidence type="ECO:0000256" key="1">
    <source>
        <dbReference type="SAM" id="MobiDB-lite"/>
    </source>
</evidence>
<dbReference type="Gene3D" id="2.60.210.10">
    <property type="entry name" value="Apoptosis, Tumor Necrosis Factor Receptor Associated Protein 2, Chain A"/>
    <property type="match status" value="1"/>
</dbReference>
<evidence type="ECO:0000313" key="3">
    <source>
        <dbReference type="EMBL" id="KAJ9573475.1"/>
    </source>
</evidence>
<accession>A0AAD8E0Q9</accession>
<comment type="caution">
    <text evidence="3">The sequence shown here is derived from an EMBL/GenBank/DDBJ whole genome shotgun (WGS) entry which is preliminary data.</text>
</comment>
<keyword evidence="4" id="KW-1185">Reference proteome</keyword>
<reference evidence="3" key="2">
    <citation type="submission" date="2023-05" db="EMBL/GenBank/DDBJ databases">
        <authorList>
            <person name="Fouks B."/>
        </authorList>
    </citation>
    <scope>NUCLEOTIDE SEQUENCE</scope>
    <source>
        <strain evidence="3">Stay&amp;Tobe</strain>
        <tissue evidence="3">Testes</tissue>
    </source>
</reference>
<reference evidence="3" key="1">
    <citation type="journal article" date="2023" name="IScience">
        <title>Live-bearing cockroach genome reveals convergent evolutionary mechanisms linked to viviparity in insects and beyond.</title>
        <authorList>
            <person name="Fouks B."/>
            <person name="Harrison M.C."/>
            <person name="Mikhailova A.A."/>
            <person name="Marchal E."/>
            <person name="English S."/>
            <person name="Carruthers M."/>
            <person name="Jennings E.C."/>
            <person name="Chiamaka E.L."/>
            <person name="Frigard R.A."/>
            <person name="Pippel M."/>
            <person name="Attardo G.M."/>
            <person name="Benoit J.B."/>
            <person name="Bornberg-Bauer E."/>
            <person name="Tobe S.S."/>
        </authorList>
    </citation>
    <scope>NUCLEOTIDE SEQUENCE</scope>
    <source>
        <strain evidence="3">Stay&amp;Tobe</strain>
    </source>
</reference>
<dbReference type="SUPFAM" id="SSF49599">
    <property type="entry name" value="TRAF domain-like"/>
    <property type="match status" value="1"/>
</dbReference>
<feature type="region of interest" description="Disordered" evidence="1">
    <location>
        <begin position="139"/>
        <end position="159"/>
    </location>
</feature>
<evidence type="ECO:0000259" key="2">
    <source>
        <dbReference type="PROSITE" id="PS50144"/>
    </source>
</evidence>
<dbReference type="AlphaFoldDB" id="A0AAD8E0Q9"/>
<dbReference type="InterPro" id="IPR008974">
    <property type="entry name" value="TRAF-like"/>
</dbReference>
<organism evidence="3 4">
    <name type="scientific">Diploptera punctata</name>
    <name type="common">Pacific beetle cockroach</name>
    <dbReference type="NCBI Taxonomy" id="6984"/>
    <lineage>
        <taxon>Eukaryota</taxon>
        <taxon>Metazoa</taxon>
        <taxon>Ecdysozoa</taxon>
        <taxon>Arthropoda</taxon>
        <taxon>Hexapoda</taxon>
        <taxon>Insecta</taxon>
        <taxon>Pterygota</taxon>
        <taxon>Neoptera</taxon>
        <taxon>Polyneoptera</taxon>
        <taxon>Dictyoptera</taxon>
        <taxon>Blattodea</taxon>
        <taxon>Blaberoidea</taxon>
        <taxon>Blaberidae</taxon>
        <taxon>Diplopterinae</taxon>
        <taxon>Diploptera</taxon>
    </lineage>
</organism>
<evidence type="ECO:0000313" key="4">
    <source>
        <dbReference type="Proteomes" id="UP001233999"/>
    </source>
</evidence>
<dbReference type="Pfam" id="PF21355">
    <property type="entry name" value="TRAF-mep_MATH"/>
    <property type="match status" value="1"/>
</dbReference>
<dbReference type="EMBL" id="JASPKZ010010698">
    <property type="protein sequence ID" value="KAJ9573475.1"/>
    <property type="molecule type" value="Genomic_DNA"/>
</dbReference>
<sequence>MYCRGFAAEKDEVLQSALRPQDVTEIQHAICNISTEQLVATAQATVTRVLTGLCNTREMEDRFQSIEFQLSEQLKVIKTMLLNIEDRITEQEQVSRHGQRRLLSSLYKHCHVTSHFNLIKLYLHFRKPGLTMEGEISKDWNDDEASNEIPESPRDSEVERYNSTIHAEPIPGQTYSSQRSRAFTYYWRVHGMEHKLTVWSQHRSLRSPSFYVSPGGYRMYIRIYPRQNEDNFYVHVGVTQGDYDDSLPWPFKLKHRINVLDQMSPEVGVQEDISSRVWDPSFLCSEFNWQKPTSGDNYECVGLGFPQSVIRSRNYIRDDIIIIKLTVYLD</sequence>
<dbReference type="Proteomes" id="UP001233999">
    <property type="component" value="Unassembled WGS sequence"/>
</dbReference>
<dbReference type="InterPro" id="IPR002083">
    <property type="entry name" value="MATH/TRAF_dom"/>
</dbReference>
<dbReference type="InterPro" id="IPR049342">
    <property type="entry name" value="TRAF1-6_MATH_dom"/>
</dbReference>
<feature type="domain" description="MATH" evidence="2">
    <location>
        <begin position="182"/>
        <end position="327"/>
    </location>
</feature>
<name>A0AAD8E0Q9_DIPPU</name>
<proteinExistence type="predicted"/>
<dbReference type="PROSITE" id="PS50144">
    <property type="entry name" value="MATH"/>
    <property type="match status" value="1"/>
</dbReference>
<protein>
    <recommendedName>
        <fullName evidence="2">MATH domain-containing protein</fullName>
    </recommendedName>
</protein>
<gene>
    <name evidence="3" type="ORF">L9F63_009135</name>
</gene>